<evidence type="ECO:0000313" key="2">
    <source>
        <dbReference type="Proteomes" id="UP000647339"/>
    </source>
</evidence>
<organism evidence="1 2">
    <name type="scientific">Echinicola rosea</name>
    <dbReference type="NCBI Taxonomy" id="1807691"/>
    <lineage>
        <taxon>Bacteria</taxon>
        <taxon>Pseudomonadati</taxon>
        <taxon>Bacteroidota</taxon>
        <taxon>Cytophagia</taxon>
        <taxon>Cytophagales</taxon>
        <taxon>Cyclobacteriaceae</taxon>
        <taxon>Echinicola</taxon>
    </lineage>
</organism>
<proteinExistence type="predicted"/>
<reference evidence="2" key="1">
    <citation type="journal article" date="2019" name="Int. J. Syst. Evol. Microbiol.">
        <title>The Global Catalogue of Microorganisms (GCM) 10K type strain sequencing project: providing services to taxonomists for standard genome sequencing and annotation.</title>
        <authorList>
            <consortium name="The Broad Institute Genomics Platform"/>
            <consortium name="The Broad Institute Genome Sequencing Center for Infectious Disease"/>
            <person name="Wu L."/>
            <person name="Ma J."/>
        </authorList>
    </citation>
    <scope>NUCLEOTIDE SEQUENCE [LARGE SCALE GENOMIC DNA]</scope>
    <source>
        <strain evidence="2">CGMCC 1.15407</strain>
    </source>
</reference>
<accession>A0ABQ1V030</accession>
<dbReference type="RefSeq" id="WP_187328791.1">
    <property type="nucleotide sequence ID" value="NZ_BMIU01000009.1"/>
</dbReference>
<dbReference type="EMBL" id="BMIU01000009">
    <property type="protein sequence ID" value="GGF32710.1"/>
    <property type="molecule type" value="Genomic_DNA"/>
</dbReference>
<name>A0ABQ1V030_9BACT</name>
<evidence type="ECO:0008006" key="3">
    <source>
        <dbReference type="Google" id="ProtNLM"/>
    </source>
</evidence>
<protein>
    <recommendedName>
        <fullName evidence="3">Bacteriocin</fullName>
    </recommendedName>
</protein>
<gene>
    <name evidence="1" type="ORF">GCM10011339_21080</name>
</gene>
<evidence type="ECO:0000313" key="1">
    <source>
        <dbReference type="EMBL" id="GGF32710.1"/>
    </source>
</evidence>
<dbReference type="Proteomes" id="UP000647339">
    <property type="component" value="Unassembled WGS sequence"/>
</dbReference>
<comment type="caution">
    <text evidence="1">The sequence shown here is derived from an EMBL/GenBank/DDBJ whole genome shotgun (WGS) entry which is preliminary data.</text>
</comment>
<sequence>MKSINLKELSLKEERKINGGDDFSRMVAYYFGRAVRAFHDAHENTTFTMMTMN</sequence>
<keyword evidence="2" id="KW-1185">Reference proteome</keyword>